<reference evidence="3 4" key="1">
    <citation type="journal article" date="2021" name="Sci. Rep.">
        <title>Genome sequencing of the multicellular alga Astrephomene provides insights into convergent evolution of germ-soma differentiation.</title>
        <authorList>
            <person name="Yamashita S."/>
            <person name="Yamamoto K."/>
            <person name="Matsuzaki R."/>
            <person name="Suzuki S."/>
            <person name="Yamaguchi H."/>
            <person name="Hirooka S."/>
            <person name="Minakuchi Y."/>
            <person name="Miyagishima S."/>
            <person name="Kawachi M."/>
            <person name="Toyoda A."/>
            <person name="Nozaki H."/>
        </authorList>
    </citation>
    <scope>NUCLEOTIDE SEQUENCE [LARGE SCALE GENOMIC DNA]</scope>
    <source>
        <strain evidence="3 4">NIES-4017</strain>
    </source>
</reference>
<feature type="compositionally biased region" description="Pro residues" evidence="1">
    <location>
        <begin position="370"/>
        <end position="447"/>
    </location>
</feature>
<comment type="caution">
    <text evidence="3">The sequence shown here is derived from an EMBL/GenBank/DDBJ whole genome shotgun (WGS) entry which is preliminary data.</text>
</comment>
<name>A0AAD3DH67_9CHLO</name>
<feature type="region of interest" description="Disordered" evidence="1">
    <location>
        <begin position="642"/>
        <end position="683"/>
    </location>
</feature>
<feature type="compositionally biased region" description="Pro residues" evidence="1">
    <location>
        <begin position="648"/>
        <end position="681"/>
    </location>
</feature>
<organism evidence="3 4">
    <name type="scientific">Astrephomene gubernaculifera</name>
    <dbReference type="NCBI Taxonomy" id="47775"/>
    <lineage>
        <taxon>Eukaryota</taxon>
        <taxon>Viridiplantae</taxon>
        <taxon>Chlorophyta</taxon>
        <taxon>core chlorophytes</taxon>
        <taxon>Chlorophyceae</taxon>
        <taxon>CS clade</taxon>
        <taxon>Chlamydomonadales</taxon>
        <taxon>Astrephomenaceae</taxon>
        <taxon>Astrephomene</taxon>
    </lineage>
</organism>
<dbReference type="PANTHER" id="PTHR24216:SF65">
    <property type="entry name" value="PAXILLIN-LIKE PROTEIN 1"/>
    <property type="match status" value="1"/>
</dbReference>
<protein>
    <submittedName>
        <fullName evidence="3">Uncharacterized protein</fullName>
    </submittedName>
</protein>
<feature type="compositionally biased region" description="Pro residues" evidence="1">
    <location>
        <begin position="1"/>
        <end position="118"/>
    </location>
</feature>
<keyword evidence="4" id="KW-1185">Reference proteome</keyword>
<feature type="region of interest" description="Disordered" evidence="1">
    <location>
        <begin position="1442"/>
        <end position="1511"/>
    </location>
</feature>
<feature type="compositionally biased region" description="Polar residues" evidence="1">
    <location>
        <begin position="1623"/>
        <end position="1635"/>
    </location>
</feature>
<dbReference type="Proteomes" id="UP001054857">
    <property type="component" value="Unassembled WGS sequence"/>
</dbReference>
<feature type="compositionally biased region" description="Pro residues" evidence="1">
    <location>
        <begin position="315"/>
        <end position="362"/>
    </location>
</feature>
<evidence type="ECO:0000256" key="1">
    <source>
        <dbReference type="SAM" id="MobiDB-lite"/>
    </source>
</evidence>
<dbReference type="PRINTS" id="PR01217">
    <property type="entry name" value="PRICHEXTENSN"/>
</dbReference>
<feature type="non-terminal residue" evidence="3">
    <location>
        <position position="1"/>
    </location>
</feature>
<keyword evidence="2" id="KW-0812">Transmembrane</keyword>
<sequence>MAPPSPVPSPAPPSPEPPSPEQTPTPSPLPPSPAPPSPAPPSLTPSPLPPSPAPPSPAPPSPAPSPRPPSPAPPSPAPPSPALPSPAPPSPAPSPLPPSPAPPSPALSYRPPSPPSPPANCTYWNPGNDSGLVSGDPQGGIETCTDQASCLDVYLDGSTCSVVQGSNGPWLYCQVCLYWSNDRASCAKSTKDSVSHVCMGDQFLPVMPTLGSSPAIGNTYKLDGWSSGVTNRYCQWARWNSTNNDAETVRFTVKDGSGTCRNAPTPLSVTLKGITATCQDPRVVNNTVAGCGVGDQDNECLWSFNIPRPRDRCAPPSPPVPPAPRPPSPMPPSPAPTPVRLPPPSPSPRPSPLPPSPAPPSSNPSNSKKSPPPPPSPSPPSPSPPSPAPPSPVPPNPAPPSPVPPSPSPPSPRPSPRPPPPTPPSPAPSPPAPPRPPQPPTPPPPPTSDFCLYSNPGNDSGIVAGNKKGGIETCTDQAGCLDVYVDGRTCSMTQGSGGSWLYCQVCLYWSDNRDACVKSDTDTVSHVCMGDQFYPVMPTAASSPAAGNTYKLESWSAGVNNRYCQWARWNSSNYGTETVRFTVKDGSGTCRDVATPLAVTLQGVSGTCQSPRVVNNTVAGCGTGDQDNECLWSFNIPRPGTPDFKCAPRPPSPPSPSPPTIRPPSPAPRSPPPPSPPPPSPTAVSLAGRAYFVGPTGACTGTISGSSGNVTASASGDVTASCAKGSLVTAQLGTSCTDAYTGLRLPYSISAPYYASAGANQPLVISPVTKVLQYCDVSYRTSDSAVQTAYGLFGISTGSSTRTGAVDALKHADADVRLSGVRMLFTDASLSSLVVLATSALSALPAGRVPLCRTNATKVDAIYTTLAQRAEESGHVDLRAEGLFSSVVQDTAYNLCGAADADLTATEVSDLFAQAELLYNAAVAELAIDGPRASAYAALPLYALSGAMRVAYVTQGRAPAALAAAANGDMTAVEQLGNGWADELAAAPVNLTKMADALGLESVTSVSDVDVLVRSTGALTDCQLDVMYMYPWRKAAVTTSSSGSAFLESASSALVTVPAGCFDVAVWSSTQLSMRALLPFPSGSNAVVNPLAHLATETFYVSVNGSAPRYIATDDYTRVYGAFGLLPEDLPEGTDFVRQDWSSGSIIDLRAKLANMRQLAVIGPTCHFISGLFSDTISGDTAAEEVLPRMAKDLLSGTMNITDTEYVKTLMFSSYDALAQQPSRRRLQEVLSGDLIDGVFTSVATTVVASVEYLLELEYQLLHGTFDTVNSVSVTNALMRNAEGVAIVQQTTLQTTLDTLAAAAVSGDAAAASRITPTLEAQFTGDALKARVKATASSPPPPGQVLVDPGTGSGSSSNTTSSGSGSSVGAKVGIIAGLTVGGALIAILAVVVVRRAKRSSTVALDPYTAPSGPSQHLHTESHRPGSEVEPLASSLRLGEVSTIAPLPSSRRPILPDPHGPGGMPSSFVSSQEVLPSPAEEPGSEQPTEEQGRLFTPSKRTRQSSSAPPALETDTLRLQSIADMPGQLGSANPRRWTGQHLLSSPPQAVTEQSRLAKTTSHQSLAARPSQRRVSALIQLDREVPPRRVTLSGSDLSPRPAAQQEENNSRLAVVSRATFGRPVSEPTTQNQRRTTVSGAGGEHQRSGGATPGSPATPASEDYVFIPRPP</sequence>
<feature type="region of interest" description="Disordered" evidence="1">
    <location>
        <begin position="309"/>
        <end position="457"/>
    </location>
</feature>
<evidence type="ECO:0000313" key="4">
    <source>
        <dbReference type="Proteomes" id="UP001054857"/>
    </source>
</evidence>
<feature type="region of interest" description="Disordered" evidence="1">
    <location>
        <begin position="1404"/>
        <end position="1430"/>
    </location>
</feature>
<feature type="region of interest" description="Disordered" evidence="1">
    <location>
        <begin position="1523"/>
        <end position="1667"/>
    </location>
</feature>
<dbReference type="PANTHER" id="PTHR24216">
    <property type="entry name" value="PAXILLIN-RELATED"/>
    <property type="match status" value="1"/>
</dbReference>
<gene>
    <name evidence="3" type="ORF">Agub_g7</name>
</gene>
<feature type="compositionally biased region" description="Low complexity" evidence="1">
    <location>
        <begin position="1354"/>
        <end position="1367"/>
    </location>
</feature>
<feature type="transmembrane region" description="Helical" evidence="2">
    <location>
        <begin position="1372"/>
        <end position="1393"/>
    </location>
</feature>
<keyword evidence="2" id="KW-1133">Transmembrane helix</keyword>
<accession>A0AAD3DH67</accession>
<proteinExistence type="predicted"/>
<keyword evidence="2" id="KW-0472">Membrane</keyword>
<feature type="compositionally biased region" description="Basic and acidic residues" evidence="1">
    <location>
        <begin position="1417"/>
        <end position="1426"/>
    </location>
</feature>
<feature type="region of interest" description="Disordered" evidence="1">
    <location>
        <begin position="1332"/>
        <end position="1367"/>
    </location>
</feature>
<evidence type="ECO:0000313" key="3">
    <source>
        <dbReference type="EMBL" id="GFR39931.1"/>
    </source>
</evidence>
<evidence type="ECO:0000256" key="2">
    <source>
        <dbReference type="SAM" id="Phobius"/>
    </source>
</evidence>
<feature type="region of interest" description="Disordered" evidence="1">
    <location>
        <begin position="1"/>
        <end position="138"/>
    </location>
</feature>
<dbReference type="EMBL" id="BMAR01000001">
    <property type="protein sequence ID" value="GFR39931.1"/>
    <property type="molecule type" value="Genomic_DNA"/>
</dbReference>
<feature type="compositionally biased region" description="Polar residues" evidence="1">
    <location>
        <begin position="1539"/>
        <end position="1562"/>
    </location>
</feature>